<dbReference type="InterPro" id="IPR050364">
    <property type="entry name" value="Cytochrome_P450_fung"/>
</dbReference>
<evidence type="ECO:0000256" key="2">
    <source>
        <dbReference type="ARBA" id="ARBA00005179"/>
    </source>
</evidence>
<evidence type="ECO:0000256" key="11">
    <source>
        <dbReference type="SAM" id="SignalP"/>
    </source>
</evidence>
<evidence type="ECO:0000256" key="6">
    <source>
        <dbReference type="ARBA" id="ARBA00023002"/>
    </source>
</evidence>
<keyword evidence="11" id="KW-0732">Signal</keyword>
<keyword evidence="6 10" id="KW-0560">Oxidoreductase</keyword>
<evidence type="ECO:0000256" key="9">
    <source>
        <dbReference type="PIRSR" id="PIRSR602401-1"/>
    </source>
</evidence>
<keyword evidence="4 9" id="KW-0349">Heme</keyword>
<evidence type="ECO:0000313" key="12">
    <source>
        <dbReference type="EMBL" id="KAJ3562900.1"/>
    </source>
</evidence>
<evidence type="ECO:0000256" key="1">
    <source>
        <dbReference type="ARBA" id="ARBA00001971"/>
    </source>
</evidence>
<proteinExistence type="inferred from homology"/>
<dbReference type="Pfam" id="PF00067">
    <property type="entry name" value="p450"/>
    <property type="match status" value="1"/>
</dbReference>
<evidence type="ECO:0000256" key="8">
    <source>
        <dbReference type="ARBA" id="ARBA00023033"/>
    </source>
</evidence>
<feature type="signal peptide" evidence="11">
    <location>
        <begin position="1"/>
        <end position="18"/>
    </location>
</feature>
<evidence type="ECO:0000256" key="4">
    <source>
        <dbReference type="ARBA" id="ARBA00022617"/>
    </source>
</evidence>
<evidence type="ECO:0000256" key="5">
    <source>
        <dbReference type="ARBA" id="ARBA00022723"/>
    </source>
</evidence>
<dbReference type="GO" id="GO:0016705">
    <property type="term" value="F:oxidoreductase activity, acting on paired donors, with incorporation or reduction of molecular oxygen"/>
    <property type="evidence" value="ECO:0007669"/>
    <property type="project" value="InterPro"/>
</dbReference>
<sequence length="502" mass="56734">MQTLIALVVSVLILVAWTTPRRKYPPGPKRLPLIGNLLDIPRRHLQEAFAQFSKELNSDIVYLDAFGVPFIVLNSLEACKDLLEKRSSIYSSRFRQTMSYELIEGKRLAAMLPYGNEWREARRIMVKHINVADQEPILSSITHFVRKSLLPNLLKTPDDFQVHIRNGIGGSMISLVYGLPIKRVNDPWIAIAEQAMHCLTATLVPGQYLVDAFPILRHVPEWFPGAKFQREAKEWKQIFARMFEEPFKAVKKAMLDGTAQPSFLSRSLEEITIGSDQERLECLIENIGATFTAVVLLLFPHVREKAQAEIDSVIGRERLPELADKPSLPYLNAVLKETLRWRPIAPLGLPHMTSEDDLYRDYFIPKGAVVFGNSWAIFHDEKNFGNPSEFDPTRFLTPAGQLRVDKDLLDPEIVCTFGFGRRACPGANVALPSLWLSAASIVSCFDVMPEVDREGKPIAPVIEYTGNEVVAHPEPFRCRILPRDSKAAALIQAEYDETAEYI</sequence>
<dbReference type="PANTHER" id="PTHR46300:SF7">
    <property type="entry name" value="P450, PUTATIVE (EUROFUNG)-RELATED"/>
    <property type="match status" value="1"/>
</dbReference>
<feature type="binding site" description="axial binding residue" evidence="9">
    <location>
        <position position="424"/>
    </location>
    <ligand>
        <name>heme</name>
        <dbReference type="ChEBI" id="CHEBI:30413"/>
    </ligand>
    <ligandPart>
        <name>Fe</name>
        <dbReference type="ChEBI" id="CHEBI:18248"/>
    </ligandPart>
</feature>
<dbReference type="PROSITE" id="PS00086">
    <property type="entry name" value="CYTOCHROME_P450"/>
    <property type="match status" value="1"/>
</dbReference>
<dbReference type="Proteomes" id="UP001213000">
    <property type="component" value="Unassembled WGS sequence"/>
</dbReference>
<dbReference type="Gene3D" id="1.10.630.10">
    <property type="entry name" value="Cytochrome P450"/>
    <property type="match status" value="1"/>
</dbReference>
<comment type="pathway">
    <text evidence="2">Secondary metabolite biosynthesis.</text>
</comment>
<gene>
    <name evidence="12" type="ORF">NP233_g9289</name>
</gene>
<dbReference type="InterPro" id="IPR017972">
    <property type="entry name" value="Cyt_P450_CS"/>
</dbReference>
<dbReference type="AlphaFoldDB" id="A0AAD5VP85"/>
<accession>A0AAD5VP85</accession>
<dbReference type="GO" id="GO:0005506">
    <property type="term" value="F:iron ion binding"/>
    <property type="evidence" value="ECO:0007669"/>
    <property type="project" value="InterPro"/>
</dbReference>
<dbReference type="InterPro" id="IPR001128">
    <property type="entry name" value="Cyt_P450"/>
</dbReference>
<evidence type="ECO:0000256" key="10">
    <source>
        <dbReference type="RuleBase" id="RU000461"/>
    </source>
</evidence>
<dbReference type="SUPFAM" id="SSF48264">
    <property type="entry name" value="Cytochrome P450"/>
    <property type="match status" value="1"/>
</dbReference>
<evidence type="ECO:0000313" key="13">
    <source>
        <dbReference type="Proteomes" id="UP001213000"/>
    </source>
</evidence>
<feature type="chain" id="PRO_5042108166" description="Cytochrome P450" evidence="11">
    <location>
        <begin position="19"/>
        <end position="502"/>
    </location>
</feature>
<name>A0AAD5VP85_9AGAR</name>
<dbReference type="PANTHER" id="PTHR46300">
    <property type="entry name" value="P450, PUTATIVE (EUROFUNG)-RELATED-RELATED"/>
    <property type="match status" value="1"/>
</dbReference>
<protein>
    <recommendedName>
        <fullName evidence="14">Cytochrome P450</fullName>
    </recommendedName>
</protein>
<organism evidence="12 13">
    <name type="scientific">Leucocoprinus birnbaumii</name>
    <dbReference type="NCBI Taxonomy" id="56174"/>
    <lineage>
        <taxon>Eukaryota</taxon>
        <taxon>Fungi</taxon>
        <taxon>Dikarya</taxon>
        <taxon>Basidiomycota</taxon>
        <taxon>Agaricomycotina</taxon>
        <taxon>Agaricomycetes</taxon>
        <taxon>Agaricomycetidae</taxon>
        <taxon>Agaricales</taxon>
        <taxon>Agaricineae</taxon>
        <taxon>Agaricaceae</taxon>
        <taxon>Leucocoprinus</taxon>
    </lineage>
</organism>
<keyword evidence="8 10" id="KW-0503">Monooxygenase</keyword>
<dbReference type="CDD" id="cd11065">
    <property type="entry name" value="CYP64-like"/>
    <property type="match status" value="1"/>
</dbReference>
<comment type="similarity">
    <text evidence="3 10">Belongs to the cytochrome P450 family.</text>
</comment>
<evidence type="ECO:0000256" key="7">
    <source>
        <dbReference type="ARBA" id="ARBA00023004"/>
    </source>
</evidence>
<keyword evidence="13" id="KW-1185">Reference proteome</keyword>
<comment type="cofactor">
    <cofactor evidence="1 9">
        <name>heme</name>
        <dbReference type="ChEBI" id="CHEBI:30413"/>
    </cofactor>
</comment>
<evidence type="ECO:0008006" key="14">
    <source>
        <dbReference type="Google" id="ProtNLM"/>
    </source>
</evidence>
<dbReference type="InterPro" id="IPR002401">
    <property type="entry name" value="Cyt_P450_E_grp-I"/>
</dbReference>
<dbReference type="GO" id="GO:0020037">
    <property type="term" value="F:heme binding"/>
    <property type="evidence" value="ECO:0007669"/>
    <property type="project" value="InterPro"/>
</dbReference>
<dbReference type="EMBL" id="JANIEX010000818">
    <property type="protein sequence ID" value="KAJ3562900.1"/>
    <property type="molecule type" value="Genomic_DNA"/>
</dbReference>
<keyword evidence="7 9" id="KW-0408">Iron</keyword>
<dbReference type="GO" id="GO:0004497">
    <property type="term" value="F:monooxygenase activity"/>
    <property type="evidence" value="ECO:0007669"/>
    <property type="project" value="UniProtKB-KW"/>
</dbReference>
<reference evidence="12" key="1">
    <citation type="submission" date="2022-07" db="EMBL/GenBank/DDBJ databases">
        <title>Genome Sequence of Leucocoprinus birnbaumii.</title>
        <authorList>
            <person name="Buettner E."/>
        </authorList>
    </citation>
    <scope>NUCLEOTIDE SEQUENCE</scope>
    <source>
        <strain evidence="12">VT141</strain>
    </source>
</reference>
<evidence type="ECO:0000256" key="3">
    <source>
        <dbReference type="ARBA" id="ARBA00010617"/>
    </source>
</evidence>
<keyword evidence="5 9" id="KW-0479">Metal-binding</keyword>
<comment type="caution">
    <text evidence="12">The sequence shown here is derived from an EMBL/GenBank/DDBJ whole genome shotgun (WGS) entry which is preliminary data.</text>
</comment>
<dbReference type="InterPro" id="IPR036396">
    <property type="entry name" value="Cyt_P450_sf"/>
</dbReference>
<dbReference type="PRINTS" id="PR00385">
    <property type="entry name" value="P450"/>
</dbReference>
<dbReference type="PRINTS" id="PR00463">
    <property type="entry name" value="EP450I"/>
</dbReference>